<dbReference type="Proteomes" id="UP000008021">
    <property type="component" value="Chromosome 1"/>
</dbReference>
<feature type="compositionally biased region" description="Basic and acidic residues" evidence="1">
    <location>
        <begin position="1"/>
        <end position="13"/>
    </location>
</feature>
<dbReference type="HOGENOM" id="CLU_2100793_0_0_1"/>
<name>A0A0E0C4I6_9ORYZ</name>
<sequence length="116" mass="11845">MRNQIWRERREGDEGAVLAAGRPQQVGSPRLGPRQPPLEQPSSPTSPRRRSPSSPPPGLDVTGWDRGPPPAAASPAPRRLAAAGGSTRSAKGGPDPSSPRAGLGSSPSPPPGLVVA</sequence>
<reference evidence="2" key="1">
    <citation type="submission" date="2015-04" db="UniProtKB">
        <authorList>
            <consortium name="EnsemblPlants"/>
        </authorList>
    </citation>
    <scope>IDENTIFICATION</scope>
</reference>
<dbReference type="EnsemblPlants" id="OMERI01G20550.1">
    <property type="protein sequence ID" value="OMERI01G20550.1"/>
    <property type="gene ID" value="OMERI01G20550"/>
</dbReference>
<feature type="region of interest" description="Disordered" evidence="1">
    <location>
        <begin position="1"/>
        <end position="116"/>
    </location>
</feature>
<feature type="compositionally biased region" description="Pro residues" evidence="1">
    <location>
        <begin position="107"/>
        <end position="116"/>
    </location>
</feature>
<proteinExistence type="predicted"/>
<dbReference type="AlphaFoldDB" id="A0A0E0C4I6"/>
<accession>A0A0E0C4I6</accession>
<protein>
    <submittedName>
        <fullName evidence="2">Uncharacterized protein</fullName>
    </submittedName>
</protein>
<reference evidence="2" key="2">
    <citation type="submission" date="2018-05" db="EMBL/GenBank/DDBJ databases">
        <title>OmerRS3 (Oryza meridionalis Reference Sequence Version 3).</title>
        <authorList>
            <person name="Zhang J."/>
            <person name="Kudrna D."/>
            <person name="Lee S."/>
            <person name="Talag J."/>
            <person name="Welchert J."/>
            <person name="Wing R.A."/>
        </authorList>
    </citation>
    <scope>NUCLEOTIDE SEQUENCE [LARGE SCALE GENOMIC DNA]</scope>
    <source>
        <strain evidence="2">cv. OR44</strain>
    </source>
</reference>
<evidence type="ECO:0000313" key="2">
    <source>
        <dbReference type="EnsemblPlants" id="OMERI01G20550.1"/>
    </source>
</evidence>
<organism evidence="2">
    <name type="scientific">Oryza meridionalis</name>
    <dbReference type="NCBI Taxonomy" id="40149"/>
    <lineage>
        <taxon>Eukaryota</taxon>
        <taxon>Viridiplantae</taxon>
        <taxon>Streptophyta</taxon>
        <taxon>Embryophyta</taxon>
        <taxon>Tracheophyta</taxon>
        <taxon>Spermatophyta</taxon>
        <taxon>Magnoliopsida</taxon>
        <taxon>Liliopsida</taxon>
        <taxon>Poales</taxon>
        <taxon>Poaceae</taxon>
        <taxon>BOP clade</taxon>
        <taxon>Oryzoideae</taxon>
        <taxon>Oryzeae</taxon>
        <taxon>Oryzinae</taxon>
        <taxon>Oryza</taxon>
    </lineage>
</organism>
<dbReference type="Gramene" id="OMERI01G20550.1">
    <property type="protein sequence ID" value="OMERI01G20550.1"/>
    <property type="gene ID" value="OMERI01G20550"/>
</dbReference>
<keyword evidence="3" id="KW-1185">Reference proteome</keyword>
<evidence type="ECO:0000313" key="3">
    <source>
        <dbReference type="Proteomes" id="UP000008021"/>
    </source>
</evidence>
<feature type="compositionally biased region" description="Low complexity" evidence="1">
    <location>
        <begin position="73"/>
        <end position="85"/>
    </location>
</feature>
<evidence type="ECO:0000256" key="1">
    <source>
        <dbReference type="SAM" id="MobiDB-lite"/>
    </source>
</evidence>